<comment type="caution">
    <text evidence="8">The sequence shown here is derived from an EMBL/GenBank/DDBJ whole genome shotgun (WGS) entry which is preliminary data.</text>
</comment>
<dbReference type="PANTHER" id="PTHR11078:SF3">
    <property type="entry name" value="ANTITERMINATION NUSB DOMAIN-CONTAINING PROTEIN"/>
    <property type="match status" value="1"/>
</dbReference>
<accession>A0A098RZT3</accession>
<dbReference type="GO" id="GO:0031564">
    <property type="term" value="P:transcription antitermination"/>
    <property type="evidence" value="ECO:0007669"/>
    <property type="project" value="UniProtKB-KW"/>
</dbReference>
<dbReference type="GO" id="GO:0006353">
    <property type="term" value="P:DNA-templated transcription termination"/>
    <property type="evidence" value="ECO:0007669"/>
    <property type="project" value="UniProtKB-UniRule"/>
</dbReference>
<keyword evidence="3 6" id="KW-0694">RNA-binding</keyword>
<dbReference type="Proteomes" id="UP000029736">
    <property type="component" value="Unassembled WGS sequence"/>
</dbReference>
<dbReference type="Pfam" id="PF01029">
    <property type="entry name" value="NusB"/>
    <property type="match status" value="1"/>
</dbReference>
<dbReference type="NCBIfam" id="TIGR01951">
    <property type="entry name" value="nusB"/>
    <property type="match status" value="1"/>
</dbReference>
<keyword evidence="5 6" id="KW-0804">Transcription</keyword>
<dbReference type="RefSeq" id="WP_044229480.1">
    <property type="nucleotide sequence ID" value="NZ_CAKZLC010000327.1"/>
</dbReference>
<keyword evidence="9" id="KW-1185">Reference proteome</keyword>
<evidence type="ECO:0000256" key="4">
    <source>
        <dbReference type="ARBA" id="ARBA00023015"/>
    </source>
</evidence>
<evidence type="ECO:0000313" key="9">
    <source>
        <dbReference type="Proteomes" id="UP000029736"/>
    </source>
</evidence>
<evidence type="ECO:0000256" key="1">
    <source>
        <dbReference type="ARBA" id="ARBA00005952"/>
    </source>
</evidence>
<dbReference type="GO" id="GO:0003723">
    <property type="term" value="F:RNA binding"/>
    <property type="evidence" value="ECO:0007669"/>
    <property type="project" value="UniProtKB-UniRule"/>
</dbReference>
<evidence type="ECO:0000313" key="8">
    <source>
        <dbReference type="EMBL" id="KGE85103.1"/>
    </source>
</evidence>
<dbReference type="EMBL" id="JPOS01000093">
    <property type="protein sequence ID" value="KGE85103.1"/>
    <property type="molecule type" value="Genomic_DNA"/>
</dbReference>
<dbReference type="InterPro" id="IPR035926">
    <property type="entry name" value="NusB-like_sf"/>
</dbReference>
<sequence length="311" mass="36362">MLSRRNIRIKVMQMLYSMSQDHSLGLDDTVKRYKANVQRSFDLYLFTLWALVRTSEYAIQDKAKKLEKLLPSDSDKQFTAVLAENELLQSLVRNDGFQELLRRRKLKNRIDLDNIRTFYQDFAKTEEYLTYSRQASHTNEEHTEMLLSLFKHLVNNEPFNDFLEDHFSNWVDDESLVVGAVKKTIKSLPAEGDFFEEHRPQDEAVDDFGERLLRQVIEEGDDLLSVIEPTLRNWDADRVAVIDMILLKMALSELTSFPSIPTKVTLNEFVEISKQYSTDKSKDFINGILDRLMKQLNKEGKIRKQGRGLQE</sequence>
<organism evidence="8 9">
    <name type="scientific">Phaeodactylibacter xiamenensis</name>
    <dbReference type="NCBI Taxonomy" id="1524460"/>
    <lineage>
        <taxon>Bacteria</taxon>
        <taxon>Pseudomonadati</taxon>
        <taxon>Bacteroidota</taxon>
        <taxon>Saprospiria</taxon>
        <taxon>Saprospirales</taxon>
        <taxon>Haliscomenobacteraceae</taxon>
        <taxon>Phaeodactylibacter</taxon>
    </lineage>
</organism>
<feature type="domain" description="NusB/RsmB/TIM44" evidence="7">
    <location>
        <begin position="196"/>
        <end position="294"/>
    </location>
</feature>
<evidence type="ECO:0000256" key="6">
    <source>
        <dbReference type="HAMAP-Rule" id="MF_00073"/>
    </source>
</evidence>
<comment type="similarity">
    <text evidence="1 6">Belongs to the NusB family.</text>
</comment>
<evidence type="ECO:0000256" key="5">
    <source>
        <dbReference type="ARBA" id="ARBA00023163"/>
    </source>
</evidence>
<dbReference type="AlphaFoldDB" id="A0A098RZT3"/>
<evidence type="ECO:0000256" key="2">
    <source>
        <dbReference type="ARBA" id="ARBA00022814"/>
    </source>
</evidence>
<keyword evidence="2 6" id="KW-0889">Transcription antitermination</keyword>
<dbReference type="InterPro" id="IPR011605">
    <property type="entry name" value="NusB_fam"/>
</dbReference>
<keyword evidence="4 6" id="KW-0805">Transcription regulation</keyword>
<evidence type="ECO:0000256" key="3">
    <source>
        <dbReference type="ARBA" id="ARBA00022884"/>
    </source>
</evidence>
<dbReference type="SUPFAM" id="SSF48013">
    <property type="entry name" value="NusB-like"/>
    <property type="match status" value="1"/>
</dbReference>
<dbReference type="STRING" id="1524460.IX84_29860"/>
<dbReference type="OrthoDB" id="9787568at2"/>
<comment type="function">
    <text evidence="6">Involved in transcription antitermination. Required for transcription of ribosomal RNA (rRNA) genes. Binds specifically to the boxA antiterminator sequence of the ribosomal RNA (rrn) operons.</text>
</comment>
<protein>
    <recommendedName>
        <fullName evidence="6">Transcription antitermination protein NusB</fullName>
    </recommendedName>
    <alternativeName>
        <fullName evidence="6">Antitermination factor NusB</fullName>
    </alternativeName>
</protein>
<gene>
    <name evidence="6" type="primary">nusB</name>
    <name evidence="8" type="ORF">IX84_29860</name>
</gene>
<reference evidence="8 9" key="1">
    <citation type="journal article" date="2014" name="Int. J. Syst. Evol. Microbiol.">
        <title>Phaeodactylibacter xiamenensis gen. nov., sp. nov., a member of the family Saprospiraceae isolated from the marine alga Phaeodactylum tricornutum.</title>
        <authorList>
            <person name="Chen Z.Jr."/>
            <person name="Lei X."/>
            <person name="Lai Q."/>
            <person name="Li Y."/>
            <person name="Zhang B."/>
            <person name="Zhang J."/>
            <person name="Zhang H."/>
            <person name="Yang L."/>
            <person name="Zheng W."/>
            <person name="Tian Y."/>
            <person name="Yu Z."/>
            <person name="Xu H.Jr."/>
            <person name="Zheng T."/>
        </authorList>
    </citation>
    <scope>NUCLEOTIDE SEQUENCE [LARGE SCALE GENOMIC DNA]</scope>
    <source>
        <strain evidence="8 9">KD52</strain>
    </source>
</reference>
<dbReference type="InterPro" id="IPR006027">
    <property type="entry name" value="NusB_RsmB_TIM44"/>
</dbReference>
<dbReference type="HAMAP" id="MF_00073">
    <property type="entry name" value="NusB"/>
    <property type="match status" value="1"/>
</dbReference>
<dbReference type="PANTHER" id="PTHR11078">
    <property type="entry name" value="N UTILIZATION SUBSTANCE PROTEIN B-RELATED"/>
    <property type="match status" value="1"/>
</dbReference>
<name>A0A098RZT3_9BACT</name>
<evidence type="ECO:0000259" key="7">
    <source>
        <dbReference type="Pfam" id="PF01029"/>
    </source>
</evidence>
<proteinExistence type="inferred from homology"/>
<dbReference type="Gene3D" id="1.10.940.10">
    <property type="entry name" value="NusB-like"/>
    <property type="match status" value="1"/>
</dbReference>
<dbReference type="GO" id="GO:0005829">
    <property type="term" value="C:cytosol"/>
    <property type="evidence" value="ECO:0007669"/>
    <property type="project" value="TreeGrafter"/>
</dbReference>